<dbReference type="InterPro" id="IPR004104">
    <property type="entry name" value="Gfo/Idh/MocA-like_OxRdtase_C"/>
</dbReference>
<reference evidence="4 5" key="1">
    <citation type="submission" date="2019-02" db="EMBL/GenBank/DDBJ databases">
        <title>Paenibacillus sp. nov., isolated from surface-sterilized tissue of Thalictrum simplex L.</title>
        <authorList>
            <person name="Tuo L."/>
        </authorList>
    </citation>
    <scope>NUCLEOTIDE SEQUENCE [LARGE SCALE GENOMIC DNA]</scope>
    <source>
        <strain evidence="4 5">N2SHLJ1</strain>
    </source>
</reference>
<dbReference type="SUPFAM" id="SSF55347">
    <property type="entry name" value="Glyceraldehyde-3-phosphate dehydrogenase-like, C-terminal domain"/>
    <property type="match status" value="1"/>
</dbReference>
<dbReference type="InterPro" id="IPR036291">
    <property type="entry name" value="NAD(P)-bd_dom_sf"/>
</dbReference>
<dbReference type="InterPro" id="IPR000683">
    <property type="entry name" value="Gfo/Idh/MocA-like_OxRdtase_N"/>
</dbReference>
<dbReference type="PANTHER" id="PTHR43377">
    <property type="entry name" value="BILIVERDIN REDUCTASE A"/>
    <property type="match status" value="1"/>
</dbReference>
<dbReference type="Pfam" id="PF01408">
    <property type="entry name" value="GFO_IDH_MocA"/>
    <property type="match status" value="1"/>
</dbReference>
<feature type="domain" description="Gfo/Idh/MocA-like oxidoreductase C-terminal" evidence="3">
    <location>
        <begin position="136"/>
        <end position="327"/>
    </location>
</feature>
<dbReference type="PANTHER" id="PTHR43377:SF1">
    <property type="entry name" value="BILIVERDIN REDUCTASE A"/>
    <property type="match status" value="1"/>
</dbReference>
<comment type="caution">
    <text evidence="4">The sequence shown here is derived from an EMBL/GenBank/DDBJ whole genome shotgun (WGS) entry which is preliminary data.</text>
</comment>
<comment type="similarity">
    <text evidence="1">Belongs to the Gfo/Idh/MocA family.</text>
</comment>
<dbReference type="Gene3D" id="3.30.360.10">
    <property type="entry name" value="Dihydrodipicolinate Reductase, domain 2"/>
    <property type="match status" value="1"/>
</dbReference>
<name>A0A4Q9DVZ9_9BACL</name>
<dbReference type="GO" id="GO:0000166">
    <property type="term" value="F:nucleotide binding"/>
    <property type="evidence" value="ECO:0007669"/>
    <property type="project" value="InterPro"/>
</dbReference>
<dbReference type="InterPro" id="IPR051450">
    <property type="entry name" value="Gfo/Idh/MocA_Oxidoreductases"/>
</dbReference>
<dbReference type="AlphaFoldDB" id="A0A4Q9DVZ9"/>
<dbReference type="EMBL" id="SIRE01000004">
    <property type="protein sequence ID" value="TBL80556.1"/>
    <property type="molecule type" value="Genomic_DNA"/>
</dbReference>
<keyword evidence="5" id="KW-1185">Reference proteome</keyword>
<evidence type="ECO:0000313" key="5">
    <source>
        <dbReference type="Proteomes" id="UP000293142"/>
    </source>
</evidence>
<feature type="domain" description="Gfo/Idh/MocA-like oxidoreductase N-terminal" evidence="2">
    <location>
        <begin position="5"/>
        <end position="122"/>
    </location>
</feature>
<dbReference type="Proteomes" id="UP000293142">
    <property type="component" value="Unassembled WGS sequence"/>
</dbReference>
<evidence type="ECO:0000256" key="1">
    <source>
        <dbReference type="ARBA" id="ARBA00010928"/>
    </source>
</evidence>
<evidence type="ECO:0000259" key="2">
    <source>
        <dbReference type="Pfam" id="PF01408"/>
    </source>
</evidence>
<evidence type="ECO:0000259" key="3">
    <source>
        <dbReference type="Pfam" id="PF02894"/>
    </source>
</evidence>
<accession>A0A4Q9DVZ9</accession>
<sequence>MESTIKAVIAGCGATGSAYASCFLNMPQVEVTAVYDKREEAAGQLAGRCGAQAFTSFERMFSETAADVVCICLPAALHKEFAFIAAFHGKHIICHTPIAPNLSDAQTMIEVCREKGVKLYVAQSMRFLPQYANLRREIRSGSIGSVGVAHMKRTGPAPFHAEEAVHDDGSVILDWMLHDIDITRSVLGEVKSVYAMNRKTGKHDYALATLRFESGAIANLEAYMGHPEPMAAAVEFAGNGGLIRFNSSDAASMRIRKNGAQAAASAPGTCSRTVAPIWAEDAYMSQLEHFIACLRQGREPDGTAYDAYKALEIALAAVLSSRTGVPAHIGTPSVTEEQRYAAN</sequence>
<dbReference type="Gene3D" id="3.40.50.720">
    <property type="entry name" value="NAD(P)-binding Rossmann-like Domain"/>
    <property type="match status" value="1"/>
</dbReference>
<protein>
    <submittedName>
        <fullName evidence="4">Gfo/Idh/MocA family oxidoreductase</fullName>
    </submittedName>
</protein>
<dbReference type="RefSeq" id="WP_131012158.1">
    <property type="nucleotide sequence ID" value="NZ_SIRE01000004.1"/>
</dbReference>
<dbReference type="SUPFAM" id="SSF51735">
    <property type="entry name" value="NAD(P)-binding Rossmann-fold domains"/>
    <property type="match status" value="1"/>
</dbReference>
<gene>
    <name evidence="4" type="ORF">EYB31_04830</name>
</gene>
<evidence type="ECO:0000313" key="4">
    <source>
        <dbReference type="EMBL" id="TBL80556.1"/>
    </source>
</evidence>
<dbReference type="OrthoDB" id="9815825at2"/>
<dbReference type="Pfam" id="PF02894">
    <property type="entry name" value="GFO_IDH_MocA_C"/>
    <property type="match status" value="1"/>
</dbReference>
<proteinExistence type="inferred from homology"/>
<organism evidence="4 5">
    <name type="scientific">Paenibacillus thalictri</name>
    <dbReference type="NCBI Taxonomy" id="2527873"/>
    <lineage>
        <taxon>Bacteria</taxon>
        <taxon>Bacillati</taxon>
        <taxon>Bacillota</taxon>
        <taxon>Bacilli</taxon>
        <taxon>Bacillales</taxon>
        <taxon>Paenibacillaceae</taxon>
        <taxon>Paenibacillus</taxon>
    </lineage>
</organism>